<evidence type="ECO:0000313" key="13">
    <source>
        <dbReference type="Proteomes" id="UP000006222"/>
    </source>
</evidence>
<protein>
    <submittedName>
        <fullName evidence="12">MscS Mechanosensitive ion channel</fullName>
    </submittedName>
</protein>
<feature type="domain" description="Mechanosensitive ion channel MscS C-terminal" evidence="11">
    <location>
        <begin position="697"/>
        <end position="780"/>
    </location>
</feature>
<evidence type="ECO:0000256" key="8">
    <source>
        <dbReference type="SAM" id="MobiDB-lite"/>
    </source>
</evidence>
<keyword evidence="7" id="KW-0175">Coiled coil</keyword>
<organism evidence="12 13">
    <name type="scientific">Rhodopirellula baltica WH47</name>
    <dbReference type="NCBI Taxonomy" id="991778"/>
    <lineage>
        <taxon>Bacteria</taxon>
        <taxon>Pseudomonadati</taxon>
        <taxon>Planctomycetota</taxon>
        <taxon>Planctomycetia</taxon>
        <taxon>Pirellulales</taxon>
        <taxon>Pirellulaceae</taxon>
        <taxon>Rhodopirellula</taxon>
    </lineage>
</organism>
<evidence type="ECO:0000256" key="1">
    <source>
        <dbReference type="ARBA" id="ARBA00004651"/>
    </source>
</evidence>
<dbReference type="SUPFAM" id="SSF82861">
    <property type="entry name" value="Mechanosensitive channel protein MscS (YggB), transmembrane region"/>
    <property type="match status" value="1"/>
</dbReference>
<dbReference type="InterPro" id="IPR010920">
    <property type="entry name" value="LSM_dom_sf"/>
</dbReference>
<dbReference type="Proteomes" id="UP000006222">
    <property type="component" value="Unassembled WGS sequence"/>
</dbReference>
<evidence type="ECO:0000256" key="4">
    <source>
        <dbReference type="ARBA" id="ARBA00022692"/>
    </source>
</evidence>
<keyword evidence="5 9" id="KW-1133">Transmembrane helix</keyword>
<evidence type="ECO:0000256" key="9">
    <source>
        <dbReference type="SAM" id="Phobius"/>
    </source>
</evidence>
<dbReference type="PANTHER" id="PTHR30347">
    <property type="entry name" value="POTASSIUM CHANNEL RELATED"/>
    <property type="match status" value="1"/>
</dbReference>
<dbReference type="Gene3D" id="3.30.70.100">
    <property type="match status" value="1"/>
</dbReference>
<feature type="transmembrane region" description="Helical" evidence="9">
    <location>
        <begin position="572"/>
        <end position="593"/>
    </location>
</feature>
<evidence type="ECO:0000256" key="7">
    <source>
        <dbReference type="SAM" id="Coils"/>
    </source>
</evidence>
<feature type="compositionally biased region" description="Polar residues" evidence="8">
    <location>
        <begin position="75"/>
        <end position="86"/>
    </location>
</feature>
<gene>
    <name evidence="12" type="ORF">RBWH47_03401</name>
</gene>
<dbReference type="SUPFAM" id="SSF82689">
    <property type="entry name" value="Mechanosensitive channel protein MscS (YggB), C-terminal domain"/>
    <property type="match status" value="1"/>
</dbReference>
<dbReference type="GO" id="GO:0008381">
    <property type="term" value="F:mechanosensitive monoatomic ion channel activity"/>
    <property type="evidence" value="ECO:0007669"/>
    <property type="project" value="UniProtKB-ARBA"/>
</dbReference>
<dbReference type="InterPro" id="IPR011014">
    <property type="entry name" value="MscS_channel_TM-2"/>
</dbReference>
<dbReference type="Gene3D" id="2.30.30.60">
    <property type="match status" value="1"/>
</dbReference>
<dbReference type="PANTHER" id="PTHR30347:SF1">
    <property type="entry name" value="MECHANOSENSITIVE CHANNEL MSCK"/>
    <property type="match status" value="1"/>
</dbReference>
<evidence type="ECO:0000256" key="6">
    <source>
        <dbReference type="ARBA" id="ARBA00023136"/>
    </source>
</evidence>
<dbReference type="InterPro" id="IPR049278">
    <property type="entry name" value="MS_channel_C"/>
</dbReference>
<sequence length="817" mass="91084">MNKVLSFTEARTLAMTEFYRRLLPCLCAVSLVGTQLPEANAAPTEPNQFATQQLAPTSNVPHLKDIGQSEAGLSPSATSSRDAASSVSLVSAEDDLAAETSSAVLENKQEEVAAELRVAMLQEKQEAESSGNDNDQPSADSSRVDLLKQIDVVIAQQQSATSSNEDHDAQVASLKQLLTRLADGKIEDRTPPYSIVYQDGLKESVRNANTRLLSAESSVVSARDAAETAKLELDDRAKTLRQRKENSTPATESEIQIAELEQKLAEEMLVLRRQELSIAEANQAIAKLQLEIEEKKLAIVGDHIVFTREMLEQKLDDFDLREIELKQQVARLKNELHFAERRWMAARQETDSTSNAGPELTERVDSLKVAQMTLQNHSSLINQQLQRIPILKKAWERRFLVVTNQAERKERQAWAEETEQQIEQIERDRRARQFKLDELRVNQSNVEAKIDAINGSNPAVRRWLESKRDSLAKQMEVYNSSVISLDNAERTLQRLKNQIDGEPGRSVSEIIEDTWDQTQRVWNYELANIEDTSLTVGKVCSSVLLLFIGFMLARWFSALLGRRLPKWGVEEAAAHAIESLTFYALLITLGLTALRYANVPLTVFTFLGGAVAIGVGFGSQNILNNFISGLILLAERPIKVGDLVSVDGTLGNVTTIGARSTQIRTGENQDIIVPNSKFLENNVTNLTRRDDRLRTSVTIGVAYGSNLDSVLRLLARAASEQSGVLERPKPMVWFNDFGDNALVFQVHFWIQAKNVTQMRMIETGVRLKIDSMFREAEIVIAFPQRDLHIQASRPIDLRLIGSNGPSQHDLDSIGDAA</sequence>
<feature type="domain" description="Mechanosensitive ion channel MscS" evidence="10">
    <location>
        <begin position="621"/>
        <end position="688"/>
    </location>
</feature>
<evidence type="ECO:0000259" key="11">
    <source>
        <dbReference type="Pfam" id="PF21082"/>
    </source>
</evidence>
<reference evidence="12 13" key="1">
    <citation type="journal article" date="2013" name="Mar. Genomics">
        <title>Expression of sulfatases in Rhodopirellula baltica and the diversity of sulfatases in the genus Rhodopirellula.</title>
        <authorList>
            <person name="Wegner C.E."/>
            <person name="Richter-Heitmann T."/>
            <person name="Klindworth A."/>
            <person name="Klockow C."/>
            <person name="Richter M."/>
            <person name="Achstetter T."/>
            <person name="Glockner F.O."/>
            <person name="Harder J."/>
        </authorList>
    </citation>
    <scope>NUCLEOTIDE SEQUENCE [LARGE SCALE GENOMIC DNA]</scope>
    <source>
        <strain evidence="12 13">WH47</strain>
    </source>
</reference>
<comment type="similarity">
    <text evidence="2">Belongs to the MscS (TC 1.A.23) family.</text>
</comment>
<evidence type="ECO:0000259" key="10">
    <source>
        <dbReference type="Pfam" id="PF00924"/>
    </source>
</evidence>
<feature type="compositionally biased region" description="Polar residues" evidence="8">
    <location>
        <begin position="128"/>
        <end position="141"/>
    </location>
</feature>
<dbReference type="PATRIC" id="fig|991778.3.peg.5405"/>
<comment type="subcellular location">
    <subcellularLocation>
        <location evidence="1">Cell membrane</location>
        <topology evidence="1">Multi-pass membrane protein</topology>
    </subcellularLocation>
</comment>
<keyword evidence="4 9" id="KW-0812">Transmembrane</keyword>
<name>F2AZF0_RHOBT</name>
<dbReference type="GO" id="GO:0005886">
    <property type="term" value="C:plasma membrane"/>
    <property type="evidence" value="ECO:0007669"/>
    <property type="project" value="UniProtKB-SubCell"/>
</dbReference>
<evidence type="ECO:0000256" key="5">
    <source>
        <dbReference type="ARBA" id="ARBA00022989"/>
    </source>
</evidence>
<evidence type="ECO:0000256" key="2">
    <source>
        <dbReference type="ARBA" id="ARBA00008017"/>
    </source>
</evidence>
<dbReference type="InterPro" id="IPR006685">
    <property type="entry name" value="MscS_channel_2nd"/>
</dbReference>
<feature type="transmembrane region" description="Helical" evidence="9">
    <location>
        <begin position="599"/>
        <end position="618"/>
    </location>
</feature>
<dbReference type="SUPFAM" id="SSF50182">
    <property type="entry name" value="Sm-like ribonucleoproteins"/>
    <property type="match status" value="1"/>
</dbReference>
<keyword evidence="6 9" id="KW-0472">Membrane</keyword>
<dbReference type="InterPro" id="IPR011066">
    <property type="entry name" value="MscS_channel_C_sf"/>
</dbReference>
<proteinExistence type="inferred from homology"/>
<dbReference type="Pfam" id="PF21082">
    <property type="entry name" value="MS_channel_3rd"/>
    <property type="match status" value="1"/>
</dbReference>
<keyword evidence="3" id="KW-1003">Cell membrane</keyword>
<evidence type="ECO:0000313" key="12">
    <source>
        <dbReference type="EMBL" id="EGF24946.1"/>
    </source>
</evidence>
<feature type="region of interest" description="Disordered" evidence="8">
    <location>
        <begin position="123"/>
        <end position="142"/>
    </location>
</feature>
<dbReference type="AlphaFoldDB" id="F2AZF0"/>
<dbReference type="Gene3D" id="1.10.287.1260">
    <property type="match status" value="1"/>
</dbReference>
<evidence type="ECO:0000256" key="3">
    <source>
        <dbReference type="ARBA" id="ARBA00022475"/>
    </source>
</evidence>
<feature type="region of interest" description="Disordered" evidence="8">
    <location>
        <begin position="59"/>
        <end position="86"/>
    </location>
</feature>
<accession>F2AZF0</accession>
<feature type="coiled-coil region" evidence="7">
    <location>
        <begin position="223"/>
        <end position="349"/>
    </location>
</feature>
<comment type="caution">
    <text evidence="12">The sequence shown here is derived from an EMBL/GenBank/DDBJ whole genome shotgun (WGS) entry which is preliminary data.</text>
</comment>
<dbReference type="InterPro" id="IPR052702">
    <property type="entry name" value="MscS-like_channel"/>
</dbReference>
<dbReference type="EMBL" id="AFAR01000258">
    <property type="protein sequence ID" value="EGF24946.1"/>
    <property type="molecule type" value="Genomic_DNA"/>
</dbReference>
<dbReference type="Pfam" id="PF00924">
    <property type="entry name" value="MS_channel_2nd"/>
    <property type="match status" value="1"/>
</dbReference>
<dbReference type="RefSeq" id="WP_007329010.1">
    <property type="nucleotide sequence ID" value="NZ_AFAR01000258.1"/>
</dbReference>
<dbReference type="InterPro" id="IPR023408">
    <property type="entry name" value="MscS_beta-dom_sf"/>
</dbReference>